<reference evidence="12 13" key="1">
    <citation type="submission" date="2019-06" db="EMBL/GenBank/DDBJ databases">
        <title>Sorghum-associated microbial communities from plants grown in Nebraska, USA.</title>
        <authorList>
            <person name="Schachtman D."/>
        </authorList>
    </citation>
    <scope>NUCLEOTIDE SEQUENCE [LARGE SCALE GENOMIC DNA]</scope>
    <source>
        <strain evidence="12 13">1209</strain>
    </source>
</reference>
<dbReference type="InterPro" id="IPR003374">
    <property type="entry name" value="ApbE-like_sf"/>
</dbReference>
<dbReference type="Proteomes" id="UP000320811">
    <property type="component" value="Unassembled WGS sequence"/>
</dbReference>
<keyword evidence="7 10" id="KW-0460">Magnesium</keyword>
<evidence type="ECO:0000256" key="1">
    <source>
        <dbReference type="ARBA" id="ARBA00011955"/>
    </source>
</evidence>
<dbReference type="Pfam" id="PF02424">
    <property type="entry name" value="ApbE"/>
    <property type="match status" value="1"/>
</dbReference>
<evidence type="ECO:0000256" key="4">
    <source>
        <dbReference type="ARBA" id="ARBA00022679"/>
    </source>
</evidence>
<evidence type="ECO:0000256" key="5">
    <source>
        <dbReference type="ARBA" id="ARBA00022723"/>
    </source>
</evidence>
<evidence type="ECO:0000256" key="8">
    <source>
        <dbReference type="ARBA" id="ARBA00031306"/>
    </source>
</evidence>
<dbReference type="SUPFAM" id="SSF143631">
    <property type="entry name" value="ApbE-like"/>
    <property type="match status" value="1"/>
</dbReference>
<sequence>MPGIGWLLWIWMAGIPSQVITLEGSAQGTTWHVMYTDARQRNFQAVIVHTLEDIDQCLSHYRPDSELSLFNKTGSWQYQLPYFYPVLQKSAEVYAATNGAFDPTVMPLTEAYRQGKRTHAPWWQKADSLLQYVGFTNIAFDEVQVHQLKTQVRLDFDGIAQGYSVDVIARLLEQQGVTDYMVEIGGEVRCKGLKNGAPWTIAIDYPLATNDRPVRVSMYNKSATTAGNYRDYYQQQGKTFAHIVNPKTGFSTPTDLLSVTVFADDAITADAYDTAFMVMGLAATQQFLARRKDLDACLIYRDANGKLAVYMTPGLKRFVN</sequence>
<evidence type="ECO:0000256" key="7">
    <source>
        <dbReference type="ARBA" id="ARBA00022842"/>
    </source>
</evidence>
<evidence type="ECO:0000256" key="9">
    <source>
        <dbReference type="ARBA" id="ARBA00048540"/>
    </source>
</evidence>
<evidence type="ECO:0000256" key="11">
    <source>
        <dbReference type="PIRSR" id="PIRSR006268-2"/>
    </source>
</evidence>
<evidence type="ECO:0000256" key="6">
    <source>
        <dbReference type="ARBA" id="ARBA00022827"/>
    </source>
</evidence>
<dbReference type="PANTHER" id="PTHR30040:SF2">
    <property type="entry name" value="FAD:PROTEIN FMN TRANSFERASE"/>
    <property type="match status" value="1"/>
</dbReference>
<comment type="caution">
    <text evidence="12">The sequence shown here is derived from an EMBL/GenBank/DDBJ whole genome shotgun (WGS) entry which is preliminary data.</text>
</comment>
<dbReference type="Gene3D" id="3.10.520.10">
    <property type="entry name" value="ApbE-like domains"/>
    <property type="match status" value="1"/>
</dbReference>
<name>A0A561PCK3_9BACT</name>
<dbReference type="InterPro" id="IPR024932">
    <property type="entry name" value="ApbE"/>
</dbReference>
<dbReference type="PIRSF" id="PIRSF006268">
    <property type="entry name" value="ApbE"/>
    <property type="match status" value="1"/>
</dbReference>
<keyword evidence="12" id="KW-0449">Lipoprotein</keyword>
<accession>A0A561PCK3</accession>
<keyword evidence="6 10" id="KW-0274">FAD</keyword>
<gene>
    <name evidence="12" type="ORF">FHW36_108142</name>
</gene>
<dbReference type="AlphaFoldDB" id="A0A561PCK3"/>
<comment type="similarity">
    <text evidence="10">Belongs to the ApbE family.</text>
</comment>
<keyword evidence="4 10" id="KW-0808">Transferase</keyword>
<evidence type="ECO:0000313" key="12">
    <source>
        <dbReference type="EMBL" id="TWF35786.1"/>
    </source>
</evidence>
<organism evidence="12 13">
    <name type="scientific">Chitinophaga polysaccharea</name>
    <dbReference type="NCBI Taxonomy" id="1293035"/>
    <lineage>
        <taxon>Bacteria</taxon>
        <taxon>Pseudomonadati</taxon>
        <taxon>Bacteroidota</taxon>
        <taxon>Chitinophagia</taxon>
        <taxon>Chitinophagales</taxon>
        <taxon>Chitinophagaceae</taxon>
        <taxon>Chitinophaga</taxon>
    </lineage>
</organism>
<keyword evidence="5 10" id="KW-0479">Metal-binding</keyword>
<proteinExistence type="inferred from homology"/>
<comment type="cofactor">
    <cofactor evidence="11">
        <name>Mg(2+)</name>
        <dbReference type="ChEBI" id="CHEBI:18420"/>
    </cofactor>
    <cofactor evidence="11">
        <name>Mn(2+)</name>
        <dbReference type="ChEBI" id="CHEBI:29035"/>
    </cofactor>
    <text evidence="11">Magnesium. Can also use manganese.</text>
</comment>
<dbReference type="OrthoDB" id="9778595at2"/>
<evidence type="ECO:0000256" key="2">
    <source>
        <dbReference type="ARBA" id="ARBA00016337"/>
    </source>
</evidence>
<keyword evidence="3 10" id="KW-0285">Flavoprotein</keyword>
<dbReference type="EMBL" id="VIWO01000008">
    <property type="protein sequence ID" value="TWF35786.1"/>
    <property type="molecule type" value="Genomic_DNA"/>
</dbReference>
<dbReference type="GO" id="GO:0046872">
    <property type="term" value="F:metal ion binding"/>
    <property type="evidence" value="ECO:0007669"/>
    <property type="project" value="UniProtKB-UniRule"/>
</dbReference>
<dbReference type="RefSeq" id="WP_145673022.1">
    <property type="nucleotide sequence ID" value="NZ_VIWO01000008.1"/>
</dbReference>
<protein>
    <recommendedName>
        <fullName evidence="2 10">FAD:protein FMN transferase</fullName>
        <ecNumber evidence="1 10">2.7.1.180</ecNumber>
    </recommendedName>
    <alternativeName>
        <fullName evidence="8 10">Flavin transferase</fullName>
    </alternativeName>
</protein>
<dbReference type="PANTHER" id="PTHR30040">
    <property type="entry name" value="THIAMINE BIOSYNTHESIS LIPOPROTEIN APBE"/>
    <property type="match status" value="1"/>
</dbReference>
<feature type="binding site" evidence="11">
    <location>
        <position position="270"/>
    </location>
    <ligand>
        <name>Mg(2+)</name>
        <dbReference type="ChEBI" id="CHEBI:18420"/>
    </ligand>
</feature>
<comment type="catalytic activity">
    <reaction evidence="9 10">
        <text>L-threonyl-[protein] + FAD = FMN-L-threonyl-[protein] + AMP + H(+)</text>
        <dbReference type="Rhea" id="RHEA:36847"/>
        <dbReference type="Rhea" id="RHEA-COMP:11060"/>
        <dbReference type="Rhea" id="RHEA-COMP:11061"/>
        <dbReference type="ChEBI" id="CHEBI:15378"/>
        <dbReference type="ChEBI" id="CHEBI:30013"/>
        <dbReference type="ChEBI" id="CHEBI:57692"/>
        <dbReference type="ChEBI" id="CHEBI:74257"/>
        <dbReference type="ChEBI" id="CHEBI:456215"/>
        <dbReference type="EC" id="2.7.1.180"/>
    </reaction>
</comment>
<dbReference type="EC" id="2.7.1.180" evidence="1 10"/>
<feature type="binding site" evidence="11">
    <location>
        <position position="158"/>
    </location>
    <ligand>
        <name>Mg(2+)</name>
        <dbReference type="ChEBI" id="CHEBI:18420"/>
    </ligand>
</feature>
<evidence type="ECO:0000313" key="13">
    <source>
        <dbReference type="Proteomes" id="UP000320811"/>
    </source>
</evidence>
<dbReference type="GO" id="GO:0016740">
    <property type="term" value="F:transferase activity"/>
    <property type="evidence" value="ECO:0007669"/>
    <property type="project" value="UniProtKB-UniRule"/>
</dbReference>
<evidence type="ECO:0000256" key="10">
    <source>
        <dbReference type="PIRNR" id="PIRNR006268"/>
    </source>
</evidence>
<keyword evidence="13" id="KW-1185">Reference proteome</keyword>
<evidence type="ECO:0000256" key="3">
    <source>
        <dbReference type="ARBA" id="ARBA00022630"/>
    </source>
</evidence>
<feature type="binding site" evidence="11">
    <location>
        <position position="274"/>
    </location>
    <ligand>
        <name>Mg(2+)</name>
        <dbReference type="ChEBI" id="CHEBI:18420"/>
    </ligand>
</feature>